<gene>
    <name evidence="3" type="ORF">MUB52_18200</name>
</gene>
<dbReference type="RefSeq" id="WP_263845594.1">
    <property type="nucleotide sequence ID" value="NZ_JALIEB010000014.1"/>
</dbReference>
<keyword evidence="1" id="KW-0472">Membrane</keyword>
<feature type="domain" description="EamA" evidence="2">
    <location>
        <begin position="8"/>
        <end position="101"/>
    </location>
</feature>
<evidence type="ECO:0000256" key="1">
    <source>
        <dbReference type="SAM" id="Phobius"/>
    </source>
</evidence>
<evidence type="ECO:0000313" key="4">
    <source>
        <dbReference type="Proteomes" id="UP001208690"/>
    </source>
</evidence>
<comment type="caution">
    <text evidence="3">The sequence shown here is derived from an EMBL/GenBank/DDBJ whole genome shotgun (WGS) entry which is preliminary data.</text>
</comment>
<reference evidence="3 4" key="1">
    <citation type="submission" date="2022-04" db="EMBL/GenBank/DDBJ databases">
        <title>Roseobacter sp. WL0113 is a bacterium isolated from neritic sediment.</title>
        <authorList>
            <person name="Wang L."/>
            <person name="He W."/>
            <person name="Zhang D.-F."/>
        </authorList>
    </citation>
    <scope>NUCLEOTIDE SEQUENCE [LARGE SCALE GENOMIC DNA]</scope>
    <source>
        <strain evidence="3 4">WL0113</strain>
    </source>
</reference>
<feature type="transmembrane region" description="Helical" evidence="1">
    <location>
        <begin position="88"/>
        <end position="107"/>
    </location>
</feature>
<protein>
    <submittedName>
        <fullName evidence="3">EamA family transporter</fullName>
    </submittedName>
</protein>
<dbReference type="SUPFAM" id="SSF103481">
    <property type="entry name" value="Multidrug resistance efflux transporter EmrE"/>
    <property type="match status" value="1"/>
</dbReference>
<proteinExistence type="predicted"/>
<keyword evidence="1" id="KW-0812">Transmembrane</keyword>
<feature type="transmembrane region" description="Helical" evidence="1">
    <location>
        <begin position="31"/>
        <end position="49"/>
    </location>
</feature>
<accession>A0ABT3BJ37</accession>
<dbReference type="InterPro" id="IPR000620">
    <property type="entry name" value="EamA_dom"/>
</dbReference>
<dbReference type="Proteomes" id="UP001208690">
    <property type="component" value="Unassembled WGS sequence"/>
</dbReference>
<evidence type="ECO:0000313" key="3">
    <source>
        <dbReference type="EMBL" id="MCV3273369.1"/>
    </source>
</evidence>
<sequence length="115" mass="11595">MIGPSMGLLALLALAAHWLFEEPTPLSAPRWLAIAGIGIAPLTLSNVLWDKAARAGFTSTIAGIAYLTPIGSLALLAIFGVATVTWGAVAGAVLVVMGAVAASGVLTKPQAESDE</sequence>
<dbReference type="InterPro" id="IPR037185">
    <property type="entry name" value="EmrE-like"/>
</dbReference>
<keyword evidence="4" id="KW-1185">Reference proteome</keyword>
<organism evidence="3 4">
    <name type="scientific">Roseobacter sinensis</name>
    <dbReference type="NCBI Taxonomy" id="2931391"/>
    <lineage>
        <taxon>Bacteria</taxon>
        <taxon>Pseudomonadati</taxon>
        <taxon>Pseudomonadota</taxon>
        <taxon>Alphaproteobacteria</taxon>
        <taxon>Rhodobacterales</taxon>
        <taxon>Roseobacteraceae</taxon>
        <taxon>Roseobacter</taxon>
    </lineage>
</organism>
<dbReference type="EMBL" id="JALIEB010000014">
    <property type="protein sequence ID" value="MCV3273369.1"/>
    <property type="molecule type" value="Genomic_DNA"/>
</dbReference>
<keyword evidence="1" id="KW-1133">Transmembrane helix</keyword>
<feature type="transmembrane region" description="Helical" evidence="1">
    <location>
        <begin position="61"/>
        <end position="82"/>
    </location>
</feature>
<name>A0ABT3BJ37_9RHOB</name>
<evidence type="ECO:0000259" key="2">
    <source>
        <dbReference type="Pfam" id="PF00892"/>
    </source>
</evidence>
<dbReference type="Pfam" id="PF00892">
    <property type="entry name" value="EamA"/>
    <property type="match status" value="1"/>
</dbReference>